<evidence type="ECO:0000313" key="2">
    <source>
        <dbReference type="Proteomes" id="UP000315689"/>
    </source>
</evidence>
<comment type="caution">
    <text evidence="1">The sequence shown here is derived from an EMBL/GenBank/DDBJ whole genome shotgun (WGS) entry which is preliminary data.</text>
</comment>
<evidence type="ECO:0000313" key="1">
    <source>
        <dbReference type="EMBL" id="TSC92586.1"/>
    </source>
</evidence>
<dbReference type="AlphaFoldDB" id="A0A554LI85"/>
<gene>
    <name evidence="1" type="ORF">CEN89_592</name>
</gene>
<accession>A0A554LI85</accession>
<organism evidence="1 2">
    <name type="scientific">Candidatus Berkelbacteria bacterium Licking1014_7</name>
    <dbReference type="NCBI Taxonomy" id="2017147"/>
    <lineage>
        <taxon>Bacteria</taxon>
        <taxon>Candidatus Berkelbacteria</taxon>
    </lineage>
</organism>
<dbReference type="Proteomes" id="UP000315689">
    <property type="component" value="Unassembled WGS sequence"/>
</dbReference>
<dbReference type="EMBL" id="VMGK01000019">
    <property type="protein sequence ID" value="TSC92586.1"/>
    <property type="molecule type" value="Genomic_DNA"/>
</dbReference>
<reference evidence="1 2" key="1">
    <citation type="submission" date="2017-07" db="EMBL/GenBank/DDBJ databases">
        <title>Mechanisms for carbon and nitrogen cycling indicate functional differentiation within the Candidate Phyla Radiation.</title>
        <authorList>
            <person name="Danczak R.E."/>
            <person name="Johnston M.D."/>
            <person name="Kenah C."/>
            <person name="Slattery M."/>
            <person name="Wrighton K.C."/>
            <person name="Wilkins M.J."/>
        </authorList>
    </citation>
    <scope>NUCLEOTIDE SEQUENCE [LARGE SCALE GENOMIC DNA]</scope>
    <source>
        <strain evidence="1">Licking1014_7</strain>
    </source>
</reference>
<sequence length="307" mass="34200">MNTVLPIGARQTGELARLLEERGCGKSDFQLLGENPDDVVALIEQIKQRNPYICEQCDQAWFYPEGFAMPTLETQAGRLQKVLGFEPKWPEAAQNLSFSTGEFGVDGIGLWPILPTLGQLWDIENPRGAGYGKVIATVCTTIIDSPEMAPLVNWRTKNRDELTLPDYVRIVVEVRDILVPLEEAALSQGYNCLAMPVCLGNWGTKICYSPRNALWQILHWDPKGLAIEPVAGLSLAIGTKVLTAYGQQWKDFPGAQYNWERDGLWSDSLSLYFFDDARFEFYARDARYARGLCGSLFARPGVSGLAA</sequence>
<name>A0A554LI85_9BACT</name>
<protein>
    <submittedName>
        <fullName evidence="1">Uncharacterized protein</fullName>
    </submittedName>
</protein>
<proteinExistence type="predicted"/>